<sequence length="71" mass="8183">MSLTIDEYLKLKQQFQDEIAAYLVKKKEQFQGESGIEVQDIFVYSDEITALGDKESRFVITEVSMKTKVSD</sequence>
<reference evidence="2" key="1">
    <citation type="journal article" date="2019" name="Int. J. Syst. Evol. Microbiol.">
        <title>The Global Catalogue of Microorganisms (GCM) 10K type strain sequencing project: providing services to taxonomists for standard genome sequencing and annotation.</title>
        <authorList>
            <consortium name="The Broad Institute Genomics Platform"/>
            <consortium name="The Broad Institute Genome Sequencing Center for Infectious Disease"/>
            <person name="Wu L."/>
            <person name="Ma J."/>
        </authorList>
    </citation>
    <scope>NUCLEOTIDE SEQUENCE [LARGE SCALE GENOMIC DNA]</scope>
    <source>
        <strain evidence="2">KCTC 62575</strain>
    </source>
</reference>
<gene>
    <name evidence="1" type="ORF">ACFODO_20680</name>
</gene>
<dbReference type="RefSeq" id="WP_378228143.1">
    <property type="nucleotide sequence ID" value="NZ_JBHRSF010000155.1"/>
</dbReference>
<evidence type="ECO:0000313" key="2">
    <source>
        <dbReference type="Proteomes" id="UP001595455"/>
    </source>
</evidence>
<evidence type="ECO:0000313" key="1">
    <source>
        <dbReference type="EMBL" id="MFC2997614.1"/>
    </source>
</evidence>
<keyword evidence="2" id="KW-1185">Reference proteome</keyword>
<evidence type="ECO:0008006" key="3">
    <source>
        <dbReference type="Google" id="ProtNLM"/>
    </source>
</evidence>
<proteinExistence type="predicted"/>
<dbReference type="EMBL" id="JBHRSF010000155">
    <property type="protein sequence ID" value="MFC2997614.1"/>
    <property type="molecule type" value="Genomic_DNA"/>
</dbReference>
<comment type="caution">
    <text evidence="1">The sequence shown here is derived from an EMBL/GenBank/DDBJ whole genome shotgun (WGS) entry which is preliminary data.</text>
</comment>
<organism evidence="1 2">
    <name type="scientific">Acinetobacter sichuanensis</name>
    <dbReference type="NCBI Taxonomy" id="2136183"/>
    <lineage>
        <taxon>Bacteria</taxon>
        <taxon>Pseudomonadati</taxon>
        <taxon>Pseudomonadota</taxon>
        <taxon>Gammaproteobacteria</taxon>
        <taxon>Moraxellales</taxon>
        <taxon>Moraxellaceae</taxon>
        <taxon>Acinetobacter</taxon>
    </lineage>
</organism>
<name>A0ABV7BNB6_9GAMM</name>
<accession>A0ABV7BNB6</accession>
<protein>
    <recommendedName>
        <fullName evidence="3">DUF3126 family protein</fullName>
    </recommendedName>
</protein>
<dbReference type="Proteomes" id="UP001595455">
    <property type="component" value="Unassembled WGS sequence"/>
</dbReference>